<organism evidence="2 3">
    <name type="scientific">Novosphingobium mangrovi</name>
    <name type="common">ex Huang et al. 2023</name>
    <dbReference type="NCBI Taxonomy" id="2976432"/>
    <lineage>
        <taxon>Bacteria</taxon>
        <taxon>Pseudomonadati</taxon>
        <taxon>Pseudomonadota</taxon>
        <taxon>Alphaproteobacteria</taxon>
        <taxon>Sphingomonadales</taxon>
        <taxon>Sphingomonadaceae</taxon>
        <taxon>Novosphingobium</taxon>
    </lineage>
</organism>
<dbReference type="RefSeq" id="WP_260043700.1">
    <property type="nucleotide sequence ID" value="NZ_JANZXA010000001.1"/>
</dbReference>
<reference evidence="2" key="1">
    <citation type="submission" date="2022-09" db="EMBL/GenBank/DDBJ databases">
        <title>Novosphingobium sp. Nov., a polycyclic aromatic hydrocarbon-degrading bacterium isolated form mangrove sediments in HongKong.</title>
        <authorList>
            <person name="Hu Z."/>
        </authorList>
    </citation>
    <scope>NUCLEOTIDE SEQUENCE</scope>
    <source>
        <strain evidence="2">HK4-1</strain>
    </source>
</reference>
<evidence type="ECO:0000313" key="2">
    <source>
        <dbReference type="EMBL" id="MCT2398527.1"/>
    </source>
</evidence>
<dbReference type="EMBL" id="JANZXA010000001">
    <property type="protein sequence ID" value="MCT2398527.1"/>
    <property type="molecule type" value="Genomic_DNA"/>
</dbReference>
<proteinExistence type="predicted"/>
<name>A0ABT2I141_9SPHN</name>
<keyword evidence="3" id="KW-1185">Reference proteome</keyword>
<dbReference type="Proteomes" id="UP001165583">
    <property type="component" value="Unassembled WGS sequence"/>
</dbReference>
<sequence>MTKKIPAHRAETSPRAGGAHKIEQAPKHKGTRQAASVKPAPPAPSTPPAE</sequence>
<accession>A0ABT2I141</accession>
<feature type="region of interest" description="Disordered" evidence="1">
    <location>
        <begin position="1"/>
        <end position="50"/>
    </location>
</feature>
<evidence type="ECO:0000313" key="3">
    <source>
        <dbReference type="Proteomes" id="UP001165583"/>
    </source>
</evidence>
<feature type="compositionally biased region" description="Pro residues" evidence="1">
    <location>
        <begin position="39"/>
        <end position="50"/>
    </location>
</feature>
<gene>
    <name evidence="2" type="ORF">NZK81_03095</name>
</gene>
<comment type="caution">
    <text evidence="2">The sequence shown here is derived from an EMBL/GenBank/DDBJ whole genome shotgun (WGS) entry which is preliminary data.</text>
</comment>
<evidence type="ECO:0000256" key="1">
    <source>
        <dbReference type="SAM" id="MobiDB-lite"/>
    </source>
</evidence>
<protein>
    <submittedName>
        <fullName evidence="2">Uncharacterized protein</fullName>
    </submittedName>
</protein>